<keyword evidence="4" id="KW-0812">Transmembrane</keyword>
<dbReference type="SUPFAM" id="SSF56300">
    <property type="entry name" value="Metallo-dependent phosphatases"/>
    <property type="match status" value="1"/>
</dbReference>
<protein>
    <submittedName>
        <fullName evidence="6">Metallophosphoesterase</fullName>
    </submittedName>
</protein>
<feature type="compositionally biased region" description="Low complexity" evidence="3">
    <location>
        <begin position="542"/>
        <end position="553"/>
    </location>
</feature>
<evidence type="ECO:0000256" key="3">
    <source>
        <dbReference type="SAM" id="MobiDB-lite"/>
    </source>
</evidence>
<keyword evidence="1" id="KW-0479">Metal-binding</keyword>
<keyword evidence="7" id="KW-1185">Reference proteome</keyword>
<dbReference type="Proteomes" id="UP000308760">
    <property type="component" value="Unassembled WGS sequence"/>
</dbReference>
<dbReference type="PANTHER" id="PTHR31302">
    <property type="entry name" value="TRANSMEMBRANE PROTEIN WITH METALLOPHOSPHOESTERASE DOMAIN-RELATED"/>
    <property type="match status" value="1"/>
</dbReference>
<dbReference type="InterPro" id="IPR051158">
    <property type="entry name" value="Metallophosphoesterase_sf"/>
</dbReference>
<reference evidence="6 7" key="2">
    <citation type="submission" date="2019-05" db="EMBL/GenBank/DDBJ databases">
        <title>Glycomyces buryatensis sp. nov.</title>
        <authorList>
            <person name="Nikitina E."/>
        </authorList>
    </citation>
    <scope>NUCLEOTIDE SEQUENCE [LARGE SCALE GENOMIC DNA]</scope>
    <source>
        <strain evidence="6 7">18</strain>
    </source>
</reference>
<feature type="transmembrane region" description="Helical" evidence="4">
    <location>
        <begin position="69"/>
        <end position="90"/>
    </location>
</feature>
<feature type="region of interest" description="Disordered" evidence="3">
    <location>
        <begin position="525"/>
        <end position="553"/>
    </location>
</feature>
<keyword evidence="2" id="KW-0378">Hydrolase</keyword>
<evidence type="ECO:0000313" key="7">
    <source>
        <dbReference type="Proteomes" id="UP000308760"/>
    </source>
</evidence>
<evidence type="ECO:0000313" key="6">
    <source>
        <dbReference type="EMBL" id="THV38636.1"/>
    </source>
</evidence>
<keyword evidence="4" id="KW-0472">Membrane</keyword>
<dbReference type="PANTHER" id="PTHR31302:SF31">
    <property type="entry name" value="PHOSPHODIESTERASE YAEI"/>
    <property type="match status" value="1"/>
</dbReference>
<evidence type="ECO:0000256" key="2">
    <source>
        <dbReference type="ARBA" id="ARBA00022801"/>
    </source>
</evidence>
<dbReference type="OrthoDB" id="5241348at2"/>
<dbReference type="RefSeq" id="WP_136536221.1">
    <property type="nucleotide sequence ID" value="NZ_STGY01000067.1"/>
</dbReference>
<dbReference type="GO" id="GO:0046872">
    <property type="term" value="F:metal ion binding"/>
    <property type="evidence" value="ECO:0007669"/>
    <property type="project" value="UniProtKB-KW"/>
</dbReference>
<dbReference type="Pfam" id="PF00149">
    <property type="entry name" value="Metallophos"/>
    <property type="match status" value="1"/>
</dbReference>
<evidence type="ECO:0000259" key="5">
    <source>
        <dbReference type="Pfam" id="PF00149"/>
    </source>
</evidence>
<feature type="transmembrane region" description="Helical" evidence="4">
    <location>
        <begin position="202"/>
        <end position="220"/>
    </location>
</feature>
<evidence type="ECO:0000256" key="4">
    <source>
        <dbReference type="SAM" id="Phobius"/>
    </source>
</evidence>
<sequence>MNHRLRSALDFLRNLGDAALRRASRTRHRFDGAWHRLEASRPGRAIIATWYHAGRTWTRLRASHRAQRLASVASILLVGTVAAAGGLLLVGNTEADIGPFETTMSLRPDVHGETVVNIPPLGDVVFDSHDGPIGVNLTLNSVDPEAAQTIVNTSDGVSSASEGLASEVTEAVGRVVFAALAIVTLCGLLVGALVFRTMRRTLFTAITSLAVTAAMMGYAASTLRPESISQPRYEGLLAYAPSVVGNAEDIAVNYEEYVANLQKFVTNISEFYALAMDMPQLGINDDSIKVLHVSDIHLNPSAWHVMESVVDQFDIDAVADTGDMNDWGSEQEAEIFSRGVEQIDCPYVFVKGNHDSAITVAALAAYDNVVILDGEVQEVEGLRFGGVGDPRFTQDKGNLPTSEYAQQMLTESGERLNTAIEDAGGADLAMVHEPEMAVPLTGSVPLVLAGHTHERAVQDLGEGTTLMVEGSTGAAGIRTFQSETPLKMQLDVLYFNPDSKALTAYDSIDLGTVGESDVTLERTVIPTEEQVGETDVHDEQSQDGSESSESPQD</sequence>
<gene>
    <name evidence="6" type="ORF">FAB82_19595</name>
</gene>
<dbReference type="GO" id="GO:0009245">
    <property type="term" value="P:lipid A biosynthetic process"/>
    <property type="evidence" value="ECO:0007669"/>
    <property type="project" value="TreeGrafter"/>
</dbReference>
<feature type="domain" description="Calcineurin-like phosphoesterase" evidence="5">
    <location>
        <begin position="288"/>
        <end position="454"/>
    </location>
</feature>
<evidence type="ECO:0000256" key="1">
    <source>
        <dbReference type="ARBA" id="ARBA00022723"/>
    </source>
</evidence>
<organism evidence="6 7">
    <name type="scientific">Glycomyces buryatensis</name>
    <dbReference type="NCBI Taxonomy" id="2570927"/>
    <lineage>
        <taxon>Bacteria</taxon>
        <taxon>Bacillati</taxon>
        <taxon>Actinomycetota</taxon>
        <taxon>Actinomycetes</taxon>
        <taxon>Glycomycetales</taxon>
        <taxon>Glycomycetaceae</taxon>
        <taxon>Glycomyces</taxon>
    </lineage>
</organism>
<dbReference type="InterPro" id="IPR004843">
    <property type="entry name" value="Calcineurin-like_PHP"/>
</dbReference>
<dbReference type="Gene3D" id="3.60.21.10">
    <property type="match status" value="1"/>
</dbReference>
<dbReference type="InterPro" id="IPR029052">
    <property type="entry name" value="Metallo-depent_PP-like"/>
</dbReference>
<feature type="transmembrane region" description="Helical" evidence="4">
    <location>
        <begin position="175"/>
        <end position="195"/>
    </location>
</feature>
<keyword evidence="4" id="KW-1133">Transmembrane helix</keyword>
<dbReference type="GO" id="GO:0008758">
    <property type="term" value="F:UDP-2,3-diacylglucosamine hydrolase activity"/>
    <property type="evidence" value="ECO:0007669"/>
    <property type="project" value="TreeGrafter"/>
</dbReference>
<name>A0A4V4HRP2_9ACTN</name>
<comment type="caution">
    <text evidence="6">The sequence shown here is derived from an EMBL/GenBank/DDBJ whole genome shotgun (WGS) entry which is preliminary data.</text>
</comment>
<accession>A0A4V4HRP2</accession>
<reference evidence="7" key="1">
    <citation type="submission" date="2019-04" db="EMBL/GenBank/DDBJ databases">
        <title>Nocardioides xinjiangensis sp. nov.</title>
        <authorList>
            <person name="Liu S."/>
        </authorList>
    </citation>
    <scope>NUCLEOTIDE SEQUENCE [LARGE SCALE GENOMIC DNA]</scope>
    <source>
        <strain evidence="7">18</strain>
    </source>
</reference>
<dbReference type="GO" id="GO:0016020">
    <property type="term" value="C:membrane"/>
    <property type="evidence" value="ECO:0007669"/>
    <property type="project" value="GOC"/>
</dbReference>
<proteinExistence type="predicted"/>
<dbReference type="EMBL" id="STGY01000067">
    <property type="protein sequence ID" value="THV38636.1"/>
    <property type="molecule type" value="Genomic_DNA"/>
</dbReference>
<dbReference type="AlphaFoldDB" id="A0A4V4HRP2"/>